<keyword evidence="5" id="KW-1185">Reference proteome</keyword>
<dbReference type="PANTHER" id="PTHR44591:SF25">
    <property type="entry name" value="CHEMOTAXIS TWO-COMPONENT RESPONSE REGULATOR"/>
    <property type="match status" value="1"/>
</dbReference>
<dbReference type="EMBL" id="ATHL01000028">
    <property type="protein sequence ID" value="EQB18927.1"/>
    <property type="molecule type" value="Genomic_DNA"/>
</dbReference>
<organism evidence="4 5">
    <name type="scientific">Novosphingobium lindaniclasticum LE124</name>
    <dbReference type="NCBI Taxonomy" id="1096930"/>
    <lineage>
        <taxon>Bacteria</taxon>
        <taxon>Pseudomonadati</taxon>
        <taxon>Pseudomonadota</taxon>
        <taxon>Alphaproteobacteria</taxon>
        <taxon>Sphingomonadales</taxon>
        <taxon>Sphingomonadaceae</taxon>
        <taxon>Novosphingobium</taxon>
    </lineage>
</organism>
<dbReference type="PROSITE" id="PS50110">
    <property type="entry name" value="RESPONSE_REGULATORY"/>
    <property type="match status" value="1"/>
</dbReference>
<dbReference type="Gene3D" id="3.40.50.2300">
    <property type="match status" value="1"/>
</dbReference>
<evidence type="ECO:0000256" key="1">
    <source>
        <dbReference type="ARBA" id="ARBA00022553"/>
    </source>
</evidence>
<dbReference type="SUPFAM" id="SSF52172">
    <property type="entry name" value="CheY-like"/>
    <property type="match status" value="1"/>
</dbReference>
<sequence length="123" mass="13410">MTGGKRVAIIDDDPLVRSSAASLLRSYGVVPETFESAENFLKSDLLSFDCLISDVQMGEMSGLALLERLRSLDIQLPVILVTAYANEKIEGRAQAAGVEAFLEKPWNIDDLVTSLERVLGPLD</sequence>
<accession>T0I0S1</accession>
<dbReference type="PATRIC" id="fig|1096930.3.peg.681"/>
<dbReference type="InterPro" id="IPR011006">
    <property type="entry name" value="CheY-like_superfamily"/>
</dbReference>
<dbReference type="InterPro" id="IPR050595">
    <property type="entry name" value="Bact_response_regulator"/>
</dbReference>
<proteinExistence type="predicted"/>
<keyword evidence="1 2" id="KW-0597">Phosphoprotein</keyword>
<comment type="caution">
    <text evidence="4">The sequence shown here is derived from an EMBL/GenBank/DDBJ whole genome shotgun (WGS) entry which is preliminary data.</text>
</comment>
<dbReference type="InterPro" id="IPR001789">
    <property type="entry name" value="Sig_transdc_resp-reg_receiver"/>
</dbReference>
<gene>
    <name evidence="4" type="ORF">L284_03445</name>
</gene>
<dbReference type="AlphaFoldDB" id="T0I0S1"/>
<dbReference type="PANTHER" id="PTHR44591">
    <property type="entry name" value="STRESS RESPONSE REGULATOR PROTEIN 1"/>
    <property type="match status" value="1"/>
</dbReference>
<dbReference type="Proteomes" id="UP000015527">
    <property type="component" value="Unassembled WGS sequence"/>
</dbReference>
<evidence type="ECO:0000256" key="2">
    <source>
        <dbReference type="PROSITE-ProRule" id="PRU00169"/>
    </source>
</evidence>
<reference evidence="4 5" key="1">
    <citation type="journal article" date="2013" name="Genome Announc.">
        <title>Genome Sequence of Novosphingobium lindaniclasticum LE124T, Isolated from a Hexachlorocyclohexane Dumpsite.</title>
        <authorList>
            <person name="Saxena A."/>
            <person name="Nayyar N."/>
            <person name="Sangwan N."/>
            <person name="Kumari R."/>
            <person name="Khurana J.P."/>
            <person name="Lal R."/>
        </authorList>
    </citation>
    <scope>NUCLEOTIDE SEQUENCE [LARGE SCALE GENOMIC DNA]</scope>
    <source>
        <strain evidence="4 5">LE124</strain>
    </source>
</reference>
<dbReference type="GO" id="GO:0000160">
    <property type="term" value="P:phosphorelay signal transduction system"/>
    <property type="evidence" value="ECO:0007669"/>
    <property type="project" value="InterPro"/>
</dbReference>
<dbReference type="Pfam" id="PF00072">
    <property type="entry name" value="Response_reg"/>
    <property type="match status" value="1"/>
</dbReference>
<feature type="modified residue" description="4-aspartylphosphate" evidence="2">
    <location>
        <position position="54"/>
    </location>
</feature>
<evidence type="ECO:0000313" key="5">
    <source>
        <dbReference type="Proteomes" id="UP000015527"/>
    </source>
</evidence>
<evidence type="ECO:0000259" key="3">
    <source>
        <dbReference type="PROSITE" id="PS50110"/>
    </source>
</evidence>
<feature type="domain" description="Response regulatory" evidence="3">
    <location>
        <begin position="6"/>
        <end position="119"/>
    </location>
</feature>
<dbReference type="SMART" id="SM00448">
    <property type="entry name" value="REC"/>
    <property type="match status" value="1"/>
</dbReference>
<dbReference type="eggNOG" id="COG4566">
    <property type="taxonomic scope" value="Bacteria"/>
</dbReference>
<name>T0I0S1_9SPHN</name>
<protein>
    <recommendedName>
        <fullName evidence="3">Response regulatory domain-containing protein</fullName>
    </recommendedName>
</protein>
<evidence type="ECO:0000313" key="4">
    <source>
        <dbReference type="EMBL" id="EQB18927.1"/>
    </source>
</evidence>